<name>Q9DSW8_9VIRU</name>
<reference evidence="1" key="1">
    <citation type="journal article" date="2000" name="J. Gen. Virol.">
        <title>Phylogenetic position of the Diadromus pulchellus ascovirus DNA polymerase among viruses with large double-stranded DNA genomes.</title>
        <authorList>
            <person name="Stasiak K."/>
            <person name="Demattei M.V."/>
            <person name="Federici B.A."/>
            <person name="Bigot Y."/>
        </authorList>
    </citation>
    <scope>NUCLEOTIDE SEQUENCE</scope>
</reference>
<protein>
    <submittedName>
        <fullName evidence="1">Putative inhibitor apoptosis protein-3</fullName>
    </submittedName>
</protein>
<dbReference type="EMBL" id="AJ279812">
    <property type="protein sequence ID" value="CAC19117.1"/>
    <property type="molecule type" value="Genomic_DNA"/>
</dbReference>
<dbReference type="PROSITE" id="PS50143">
    <property type="entry name" value="BIR_REPEAT_2"/>
    <property type="match status" value="2"/>
</dbReference>
<dbReference type="Gene3D" id="3.30.40.10">
    <property type="entry name" value="Zinc/RING finger domain, C3HC4 (zinc finger)"/>
    <property type="match status" value="1"/>
</dbReference>
<accession>Q9DSW8</accession>
<dbReference type="PANTHER" id="PTHR10044">
    <property type="entry name" value="INHIBITOR OF APOPTOSIS"/>
    <property type="match status" value="1"/>
</dbReference>
<dbReference type="SMART" id="SM00238">
    <property type="entry name" value="BIR"/>
    <property type="match status" value="2"/>
</dbReference>
<dbReference type="Pfam" id="PF00653">
    <property type="entry name" value="BIR"/>
    <property type="match status" value="2"/>
</dbReference>
<evidence type="ECO:0000313" key="1">
    <source>
        <dbReference type="EMBL" id="CAC19117.1"/>
    </source>
</evidence>
<dbReference type="CDD" id="cd00022">
    <property type="entry name" value="BIR"/>
    <property type="match status" value="2"/>
</dbReference>
<dbReference type="InterPro" id="IPR001370">
    <property type="entry name" value="BIR_rpt"/>
</dbReference>
<dbReference type="MEROPS" id="I32.005"/>
<proteinExistence type="predicted"/>
<dbReference type="SUPFAM" id="SSF57924">
    <property type="entry name" value="Inhibitor of apoptosis (IAP) repeat"/>
    <property type="match status" value="2"/>
</dbReference>
<dbReference type="Pfam" id="PF13920">
    <property type="entry name" value="zf-C3HC4_3"/>
    <property type="match status" value="1"/>
</dbReference>
<sequence>MEDRLKTFNRKWKGCVEKTKMAEAGFVFVQEPDIARCAFCGLEVSGWDAPSDPETLHLRLNRTCPLILKKFFVNDEARRLETFSSWNGEVCSRKLAAAGFVHLKGDGVVCSHCNLKLNDWKCSDDPEICHRELRPKCIFSKKDVVEKAAVNRNMECVICLDETKNVAYLPCGHVATCLSCSIKQIDR</sequence>
<dbReference type="Gene3D" id="1.10.1170.10">
    <property type="entry name" value="Inhibitor Of Apoptosis Protein (2mihbC-IAP-1), Chain A"/>
    <property type="match status" value="2"/>
</dbReference>
<dbReference type="InterPro" id="IPR013083">
    <property type="entry name" value="Znf_RING/FYVE/PHD"/>
</dbReference>
<dbReference type="InterPro" id="IPR050784">
    <property type="entry name" value="IAP"/>
</dbReference>
<organism evidence="1">
    <name type="scientific">Diadromus pulchellus ascovirus 4a</name>
    <dbReference type="NCBI Taxonomy" id="158683"/>
    <lineage>
        <taxon>Viruses</taxon>
        <taxon>Varidnaviria</taxon>
        <taxon>Bamfordvirae</taxon>
        <taxon>Nucleocytoviricota</taxon>
        <taxon>Megaviricetes</taxon>
        <taxon>Pimascovirales</taxon>
        <taxon>Pimascovirales incertae sedis</taxon>
        <taxon>Ascoviridae</taxon>
        <taxon>Toursvirus</taxon>
        <taxon>Toursvirus dptv1a</taxon>
    </lineage>
</organism>